<gene>
    <name evidence="8" type="ORF">DJ90_1725</name>
</gene>
<feature type="domain" description="ABC3 transporter permease C-terminal" evidence="7">
    <location>
        <begin position="59"/>
        <end position="178"/>
    </location>
</feature>
<dbReference type="EMBL" id="JMQA01000029">
    <property type="protein sequence ID" value="KFN08308.1"/>
    <property type="molecule type" value="Genomic_DNA"/>
</dbReference>
<comment type="similarity">
    <text evidence="6">Belongs to the ABC-4 integral membrane protein family.</text>
</comment>
<protein>
    <submittedName>
        <fullName evidence="8">FtsX-like permease family protein</fullName>
    </submittedName>
</protein>
<dbReference type="PIRSF" id="PIRSF018968">
    <property type="entry name" value="ABC_permease_BceB"/>
    <property type="match status" value="1"/>
</dbReference>
<dbReference type="HOGENOM" id="CLU_022800_3_0_9"/>
<dbReference type="InterPro" id="IPR003838">
    <property type="entry name" value="ABC3_permease_C"/>
</dbReference>
<dbReference type="AlphaFoldDB" id="A0A090ZCZ6"/>
<feature type="transmembrane region" description="Helical" evidence="6">
    <location>
        <begin position="18"/>
        <end position="39"/>
    </location>
</feature>
<keyword evidence="3 6" id="KW-0812">Transmembrane</keyword>
<evidence type="ECO:0000259" key="7">
    <source>
        <dbReference type="Pfam" id="PF02687"/>
    </source>
</evidence>
<keyword evidence="9" id="KW-1185">Reference proteome</keyword>
<feature type="transmembrane region" description="Helical" evidence="6">
    <location>
        <begin position="59"/>
        <end position="80"/>
    </location>
</feature>
<feature type="transmembrane region" description="Helical" evidence="6">
    <location>
        <begin position="577"/>
        <end position="597"/>
    </location>
</feature>
<keyword evidence="4 6" id="KW-1133">Transmembrane helix</keyword>
<comment type="subcellular location">
    <subcellularLocation>
        <location evidence="1 6">Cell membrane</location>
        <topology evidence="1 6">Multi-pass membrane protein</topology>
    </subcellularLocation>
</comment>
<dbReference type="Pfam" id="PF02687">
    <property type="entry name" value="FtsX"/>
    <property type="match status" value="1"/>
</dbReference>
<feature type="transmembrane region" description="Helical" evidence="6">
    <location>
        <begin position="226"/>
        <end position="247"/>
    </location>
</feature>
<evidence type="ECO:0000256" key="3">
    <source>
        <dbReference type="ARBA" id="ARBA00022692"/>
    </source>
</evidence>
<dbReference type="PANTHER" id="PTHR46795:SF2">
    <property type="entry name" value="ABC TRANSPORTER, PERMEASE PROTEIN"/>
    <property type="match status" value="1"/>
</dbReference>
<evidence type="ECO:0000256" key="1">
    <source>
        <dbReference type="ARBA" id="ARBA00004651"/>
    </source>
</evidence>
<dbReference type="GO" id="GO:0055085">
    <property type="term" value="P:transmembrane transport"/>
    <property type="evidence" value="ECO:0007669"/>
    <property type="project" value="UniProtKB-UniRule"/>
</dbReference>
<comment type="caution">
    <text evidence="8">The sequence shown here is derived from an EMBL/GenBank/DDBJ whole genome shotgun (WGS) entry which is preliminary data.</text>
</comment>
<feature type="transmembrane region" description="Helical" evidence="6">
    <location>
        <begin position="279"/>
        <end position="299"/>
    </location>
</feature>
<feature type="transmembrane region" description="Helical" evidence="6">
    <location>
        <begin position="521"/>
        <end position="543"/>
    </location>
</feature>
<dbReference type="OrthoDB" id="1937696at2"/>
<proteinExistence type="inferred from homology"/>
<dbReference type="GO" id="GO:0005886">
    <property type="term" value="C:plasma membrane"/>
    <property type="evidence" value="ECO:0007669"/>
    <property type="project" value="UniProtKB-SubCell"/>
</dbReference>
<feature type="transmembrane region" description="Helical" evidence="6">
    <location>
        <begin position="100"/>
        <end position="131"/>
    </location>
</feature>
<reference evidence="8 9" key="1">
    <citation type="submission" date="2014-04" db="EMBL/GenBank/DDBJ databases">
        <authorList>
            <person name="Bishop-Lilly K.A."/>
            <person name="Broomall S.M."/>
            <person name="Chain P.S."/>
            <person name="Chertkov O."/>
            <person name="Coyne S.R."/>
            <person name="Daligault H.E."/>
            <person name="Davenport K.W."/>
            <person name="Erkkila T."/>
            <person name="Frey K.G."/>
            <person name="Gibbons H.S."/>
            <person name="Gu W."/>
            <person name="Jaissle J."/>
            <person name="Johnson S.L."/>
            <person name="Koroleva G.I."/>
            <person name="Ladner J.T."/>
            <person name="Lo C.-C."/>
            <person name="Minogue T.D."/>
            <person name="Munk C."/>
            <person name="Palacios G.F."/>
            <person name="Redden C.L."/>
            <person name="Rosenzweig C.N."/>
            <person name="Scholz M.B."/>
            <person name="Teshima H."/>
            <person name="Xu Y."/>
        </authorList>
    </citation>
    <scope>NUCLEOTIDE SEQUENCE [LARGE SCALE GENOMIC DNA]</scope>
    <source>
        <strain evidence="8 9">8244</strain>
    </source>
</reference>
<dbReference type="STRING" id="44252.DJ90_1725"/>
<evidence type="ECO:0000256" key="5">
    <source>
        <dbReference type="ARBA" id="ARBA00023136"/>
    </source>
</evidence>
<feature type="transmembrane region" description="Helical" evidence="6">
    <location>
        <begin position="151"/>
        <end position="174"/>
    </location>
</feature>
<dbReference type="RefSeq" id="WP_036623541.1">
    <property type="nucleotide sequence ID" value="NZ_JAKOBR010000018.1"/>
</dbReference>
<evidence type="ECO:0000313" key="9">
    <source>
        <dbReference type="Proteomes" id="UP000029278"/>
    </source>
</evidence>
<keyword evidence="2 6" id="KW-1003">Cell membrane</keyword>
<feature type="transmembrane region" description="Helical" evidence="6">
    <location>
        <begin position="609"/>
        <end position="631"/>
    </location>
</feature>
<evidence type="ECO:0000256" key="4">
    <source>
        <dbReference type="ARBA" id="ARBA00022989"/>
    </source>
</evidence>
<evidence type="ECO:0000256" key="6">
    <source>
        <dbReference type="PIRNR" id="PIRNR018968"/>
    </source>
</evidence>
<dbReference type="InterPro" id="IPR027022">
    <property type="entry name" value="ABC_permease_BceB-typ"/>
</dbReference>
<keyword evidence="5 6" id="KW-0472">Membrane</keyword>
<dbReference type="Proteomes" id="UP000029278">
    <property type="component" value="Unassembled WGS sequence"/>
</dbReference>
<keyword evidence="6" id="KW-0813">Transport</keyword>
<evidence type="ECO:0000313" key="8">
    <source>
        <dbReference type="EMBL" id="KFN08308.1"/>
    </source>
</evidence>
<name>A0A090ZCZ6_PAEMA</name>
<evidence type="ECO:0000256" key="2">
    <source>
        <dbReference type="ARBA" id="ARBA00022475"/>
    </source>
</evidence>
<accession>A0A090ZCZ6</accession>
<sequence>MNFPQFAFNNVRRNARAYVAYLLSSAFMVMIFFTYAVFINHPNIAGSPMGNMTRTGMTIATVIVYVFAFFFVLYSISAFLKSRNREFGILTILGAESRQINLLIFLENMLIGAVAIVTGIAAGLMLSKVFLLVSTRMIDMDDLPFYWPAKAILLTAGAFVLLYLFISLFTLMFIRKRQVLDLLTGSSKPKKEPKANVFISLFGIALLMIGYWALHGKKLDETGLLIAAVSGIAGTYFFYSQLSVWIIRRLQRSRATAWKGTNLLWISEMSYKLKDNARMLFLVSVVVALACMSTGFVLASQQAIRDSFMGNPFNFRYTAYSDGDKTKAEEDLAYIETALRAAGLEYRLAKADLIANNSYTAGEEETMLISQTQFNRLASVMNIDAVEQLGESEAVLVQTPETKRDYPPQGNTMDVRIAESAYPFHFVARTDPAAFLSYKGKLLVVQDGVFERLEQEHRAGGGYVQNNTVFMVPGSGKLPSKEDPETKLGLELTEWSRSGHHEGFLQSRAEDYYTYKQTFSLFSFIGVFIALIFSVSSASFLYFKLHTELTADAALYRSLSKIGLSSREMNVSATIQIAVLFFIPIAVAALQSLVVLGPVMEMMNSQSPVYVPVLTASAAFLAVQIVYFLIVRARYIRAVNKTMV</sequence>
<dbReference type="PATRIC" id="fig|44252.3.peg.3328"/>
<dbReference type="GeneID" id="77007617"/>
<feature type="transmembrane region" description="Helical" evidence="6">
    <location>
        <begin position="195"/>
        <end position="214"/>
    </location>
</feature>
<dbReference type="InterPro" id="IPR052536">
    <property type="entry name" value="ABC-4_Integral_Memb_Prot"/>
</dbReference>
<dbReference type="PANTHER" id="PTHR46795">
    <property type="entry name" value="ABC TRANSPORTER PERMEASE-RELATED-RELATED"/>
    <property type="match status" value="1"/>
</dbReference>
<organism evidence="8 9">
    <name type="scientific">Paenibacillus macerans</name>
    <name type="common">Bacillus macerans</name>
    <dbReference type="NCBI Taxonomy" id="44252"/>
    <lineage>
        <taxon>Bacteria</taxon>
        <taxon>Bacillati</taxon>
        <taxon>Bacillota</taxon>
        <taxon>Bacilli</taxon>
        <taxon>Bacillales</taxon>
        <taxon>Paenibacillaceae</taxon>
        <taxon>Paenibacillus</taxon>
    </lineage>
</organism>